<dbReference type="AlphaFoldDB" id="A0A9W4E7E5"/>
<comment type="caution">
    <text evidence="4">The sequence shown here is derived from an EMBL/GenBank/DDBJ whole genome shotgun (WGS) entry which is preliminary data.</text>
</comment>
<dbReference type="EMBL" id="CAJVAX010000002">
    <property type="protein sequence ID" value="CAG7612399.1"/>
    <property type="molecule type" value="Genomic_DNA"/>
</dbReference>
<dbReference type="Proteomes" id="UP001153328">
    <property type="component" value="Unassembled WGS sequence"/>
</dbReference>
<evidence type="ECO:0000313" key="4">
    <source>
        <dbReference type="EMBL" id="CAG7612399.1"/>
    </source>
</evidence>
<organism evidence="4 5">
    <name type="scientific">Actinacidiphila bryophytorum</name>
    <dbReference type="NCBI Taxonomy" id="1436133"/>
    <lineage>
        <taxon>Bacteria</taxon>
        <taxon>Bacillati</taxon>
        <taxon>Actinomycetota</taxon>
        <taxon>Actinomycetes</taxon>
        <taxon>Kitasatosporales</taxon>
        <taxon>Streptomycetaceae</taxon>
        <taxon>Actinacidiphila</taxon>
    </lineage>
</organism>
<feature type="compositionally biased region" description="Basic and acidic residues" evidence="2">
    <location>
        <begin position="11"/>
        <end position="22"/>
    </location>
</feature>
<keyword evidence="1 4" id="KW-0378">Hydrolase</keyword>
<dbReference type="Pfam" id="PF07859">
    <property type="entry name" value="Abhydrolase_3"/>
    <property type="match status" value="1"/>
</dbReference>
<evidence type="ECO:0000313" key="5">
    <source>
        <dbReference type="Proteomes" id="UP001153328"/>
    </source>
</evidence>
<feature type="region of interest" description="Disordered" evidence="2">
    <location>
        <begin position="1"/>
        <end position="25"/>
    </location>
</feature>
<evidence type="ECO:0000256" key="2">
    <source>
        <dbReference type="SAM" id="MobiDB-lite"/>
    </source>
</evidence>
<proteinExistence type="predicted"/>
<name>A0A9W4E7E5_9ACTN</name>
<dbReference type="Gene3D" id="3.40.50.1820">
    <property type="entry name" value="alpha/beta hydrolase"/>
    <property type="match status" value="1"/>
</dbReference>
<dbReference type="InterPro" id="IPR050300">
    <property type="entry name" value="GDXG_lipolytic_enzyme"/>
</dbReference>
<dbReference type="InterPro" id="IPR013094">
    <property type="entry name" value="AB_hydrolase_3"/>
</dbReference>
<dbReference type="InterPro" id="IPR029058">
    <property type="entry name" value="AB_hydrolase_fold"/>
</dbReference>
<protein>
    <submittedName>
        <fullName evidence="4">Alpha/beta hydrolase</fullName>
    </submittedName>
</protein>
<feature type="region of interest" description="Disordered" evidence="2">
    <location>
        <begin position="56"/>
        <end position="78"/>
    </location>
</feature>
<dbReference type="SUPFAM" id="SSF53474">
    <property type="entry name" value="alpha/beta-Hydrolases"/>
    <property type="match status" value="1"/>
</dbReference>
<gene>
    <name evidence="4" type="ORF">SBRY_100016</name>
</gene>
<accession>A0A9W4E7E5</accession>
<feature type="domain" description="Alpha/beta hydrolase fold-3" evidence="3">
    <location>
        <begin position="102"/>
        <end position="304"/>
    </location>
</feature>
<evidence type="ECO:0000256" key="1">
    <source>
        <dbReference type="ARBA" id="ARBA00022801"/>
    </source>
</evidence>
<dbReference type="GO" id="GO:0016787">
    <property type="term" value="F:hydrolase activity"/>
    <property type="evidence" value="ECO:0007669"/>
    <property type="project" value="UniProtKB-KW"/>
</dbReference>
<dbReference type="PANTHER" id="PTHR48081:SF8">
    <property type="entry name" value="ALPHA_BETA HYDROLASE FOLD-3 DOMAIN-CONTAINING PROTEIN-RELATED"/>
    <property type="match status" value="1"/>
</dbReference>
<keyword evidence="5" id="KW-1185">Reference proteome</keyword>
<sequence>MTSTSAFRTGPRKDPHVPDLRSVDAASRPALTAMLRDMPGGINAIPDLEGRRATADRLDRERRAQSSPRVAVEDTEATSCGGHRIPVRVYRPQGRDGGSPLVFFVHGGGMVLGSLDGGDPVAVRLAEELGATVVSAGYRLAPEHPYPAAVDDCVDALAWAVAEADRLGADPARLLVFGGSAGGGLALATALRCRDGGGPRALLVMAPYPMIDHTGESHSTRTLPDLGVWDRAHNAQAWGWYLGGRPADGYAAPAHAPDVSGLPPTFLDVGTEDIFLDETVDFARRLARAGVPAELHVYPGAYHGSEDLAPDAPLSRTVWATRLAALHRALGERGEAA</sequence>
<dbReference type="PANTHER" id="PTHR48081">
    <property type="entry name" value="AB HYDROLASE SUPERFAMILY PROTEIN C4A8.06C"/>
    <property type="match status" value="1"/>
</dbReference>
<evidence type="ECO:0000259" key="3">
    <source>
        <dbReference type="Pfam" id="PF07859"/>
    </source>
</evidence>
<reference evidence="4" key="1">
    <citation type="submission" date="2021-06" db="EMBL/GenBank/DDBJ databases">
        <authorList>
            <person name="Arsene-Ploetze F."/>
        </authorList>
    </citation>
    <scope>NUCLEOTIDE SEQUENCE</scope>
    <source>
        <strain evidence="4">SBRY1</strain>
    </source>
</reference>